<dbReference type="EMBL" id="LWLG01000017">
    <property type="protein sequence ID" value="OAQ20044.1"/>
    <property type="molecule type" value="Genomic_DNA"/>
</dbReference>
<sequence length="306" mass="35514">MRRSKLRLKTIFKITRAIINEKPLAFRGRPKTYSDAFIISIFLYQTLKNLSYREALEEAFDILGRRPALSTYHYRVSKFPKQSLKILLQELARKLLAKEHHLFSFISDGTGFSYHDLYPLKFLRGSEIRKVKAHIRVVPIIGVTSSGKRIVITAETGGPYASEVKLLLEALAEIDPVTFKAECFIADKCYDSLKVMEKLVELGLKPAIKVKETFRQKVKHPLRKDSRIFWEKWGRNRYLIESLFGTVKLKIGSHFRVRKEEIAQKRGLAAFVLYNMYLLATLLYISLLLKNYFRTLSELLKAFSSQ</sequence>
<reference evidence="3 4" key="1">
    <citation type="submission" date="2016-04" db="EMBL/GenBank/DDBJ databases">
        <title>Genome analysis of Thermosulfurimonas dismutans, the first thermophilic sulfur-disproportionating bacterium of the phylum Thermodesulfobacteria.</title>
        <authorList>
            <person name="Mardanov A.V."/>
            <person name="Beletsky A.V."/>
            <person name="Kadnikov V.V."/>
            <person name="Slobodkin A.I."/>
            <person name="Ravin N.V."/>
        </authorList>
    </citation>
    <scope>NUCLEOTIDE SEQUENCE [LARGE SCALE GENOMIC DNA]</scope>
    <source>
        <strain evidence="3 4">S95</strain>
    </source>
</reference>
<accession>A0A179D1U5</accession>
<evidence type="ECO:0000313" key="4">
    <source>
        <dbReference type="Proteomes" id="UP000078390"/>
    </source>
</evidence>
<dbReference type="GO" id="GO:0006313">
    <property type="term" value="P:DNA transposition"/>
    <property type="evidence" value="ECO:0007669"/>
    <property type="project" value="InterPro"/>
</dbReference>
<organism evidence="3 4">
    <name type="scientific">Thermosulfurimonas dismutans</name>
    <dbReference type="NCBI Taxonomy" id="999894"/>
    <lineage>
        <taxon>Bacteria</taxon>
        <taxon>Pseudomonadati</taxon>
        <taxon>Thermodesulfobacteriota</taxon>
        <taxon>Thermodesulfobacteria</taxon>
        <taxon>Thermodesulfobacteriales</taxon>
        <taxon>Thermodesulfobacteriaceae</taxon>
        <taxon>Thermosulfurimonas</taxon>
    </lineage>
</organism>
<keyword evidence="1" id="KW-0472">Membrane</keyword>
<evidence type="ECO:0000313" key="3">
    <source>
        <dbReference type="EMBL" id="OAQ20044.1"/>
    </source>
</evidence>
<keyword evidence="1" id="KW-0812">Transmembrane</keyword>
<dbReference type="RefSeq" id="WP_068671596.1">
    <property type="nucleotide sequence ID" value="NZ_LWLG01000017.1"/>
</dbReference>
<proteinExistence type="predicted"/>
<dbReference type="AlphaFoldDB" id="A0A179D1U5"/>
<keyword evidence="1" id="KW-1133">Transmembrane helix</keyword>
<dbReference type="Proteomes" id="UP000078390">
    <property type="component" value="Unassembled WGS sequence"/>
</dbReference>
<dbReference type="Pfam" id="PF01609">
    <property type="entry name" value="DDE_Tnp_1"/>
    <property type="match status" value="1"/>
</dbReference>
<protein>
    <recommendedName>
        <fullName evidence="2">Transposase IS4-like domain-containing protein</fullName>
    </recommendedName>
</protein>
<dbReference type="GO" id="GO:0003677">
    <property type="term" value="F:DNA binding"/>
    <property type="evidence" value="ECO:0007669"/>
    <property type="project" value="InterPro"/>
</dbReference>
<comment type="caution">
    <text evidence="3">The sequence shown here is derived from an EMBL/GenBank/DDBJ whole genome shotgun (WGS) entry which is preliminary data.</text>
</comment>
<evidence type="ECO:0000256" key="1">
    <source>
        <dbReference type="SAM" id="Phobius"/>
    </source>
</evidence>
<dbReference type="GO" id="GO:0004803">
    <property type="term" value="F:transposase activity"/>
    <property type="evidence" value="ECO:0007669"/>
    <property type="project" value="InterPro"/>
</dbReference>
<dbReference type="STRING" id="999894.TDIS_1863"/>
<evidence type="ECO:0000259" key="2">
    <source>
        <dbReference type="Pfam" id="PF01609"/>
    </source>
</evidence>
<name>A0A179D1U5_9BACT</name>
<feature type="domain" description="Transposase IS4-like" evidence="2">
    <location>
        <begin position="142"/>
        <end position="276"/>
    </location>
</feature>
<gene>
    <name evidence="3" type="ORF">TDIS_1863</name>
</gene>
<keyword evidence="4" id="KW-1185">Reference proteome</keyword>
<feature type="transmembrane region" description="Helical" evidence="1">
    <location>
        <begin position="268"/>
        <end position="289"/>
    </location>
</feature>
<dbReference type="OrthoDB" id="6058856at2"/>
<dbReference type="InterPro" id="IPR002559">
    <property type="entry name" value="Transposase_11"/>
</dbReference>